<proteinExistence type="predicted"/>
<dbReference type="Gene3D" id="3.80.10.10">
    <property type="entry name" value="Ribonuclease Inhibitor"/>
    <property type="match status" value="3"/>
</dbReference>
<keyword evidence="5 7" id="KW-0472">Membrane</keyword>
<protein>
    <submittedName>
        <fullName evidence="8">LRR receptor-like serine threonine-protein kinase</fullName>
    </submittedName>
</protein>
<evidence type="ECO:0000313" key="8">
    <source>
        <dbReference type="EMBL" id="CAB9517843.1"/>
    </source>
</evidence>
<sequence>MNKESEVHQNSEKGPNNLDGASSGTGTAGSIPKSANGKDECMKSIPYETQTAAMIPPAIVQRMVGNSFGTSVDSKFIDRKVGVIKERNYSPTIRHNDDEEAPAAEINFSVQPRTQPEAGNNVGTAVDSKFIDREVRVIMEKNSCITLPQNKEAPAAEVNFSVQPRPQPEVGNDFGTAVDSKFIDREVGAIKEKHCCPAIPQNSEVPAADNNSSVQPRPQPGAYNVRGPAMAVPSELESGHANDESVHQDASSNAPWDFLGGVRTMNNSSTQLEASKDLARAKPVQSEQFNVGDLPQAEIVDHVELEKQESKQLQHKQEWNQRVIGFAIFALACLSLGLILGLLLRKSGEALIIVSPTVAPSIPPTGTPSSAPTRALDALLQDLPDSTLQRLDNISTSQWQAVDWLSRHPDLPNMETWRQIQLFALANFYYAFEGPNWREVIRNRWMLYDTSECFWFSSAYGKFSDDGPNYIDEIRNDVDPCNDQGRIQTLILDDLELAGFRPYIPLEIELLSSLSYLALRRNGINATLSSLMPSSIYQMPNLTFLALNNNEMMSGRIPSELGMLTTLKELKLDDCSLSGTLPSELGSLTNLIEIELQRNKNLEGPIPSEYGMMNSLMDLSMNQNKLSGSLPSELFQMSSLAELDLVKNKFTGTLPAELGLLTGITDLRARINEFSGTIPSELGVLTRLSRLNLGGNSLEGTIPSEIGNLANMEKLYFEGTSLSGPIPSECGLMVHATRFYVDENHLSVIPREFWQMTNMEKLRLQKNLFSGPLPSEIGDLRRIKEVEAYGNFFSGALPSELALLTSMTALLLHGNQLSGSIPFELSMLASNGSLELLTLSGNPLSGIVPEELCALGQYNTTTKDPVGLDFDCGGLLCGCGWCRCG</sequence>
<feature type="region of interest" description="Disordered" evidence="6">
    <location>
        <begin position="1"/>
        <end position="38"/>
    </location>
</feature>
<gene>
    <name evidence="8" type="ORF">SEMRO_885_G216120.1</name>
</gene>
<keyword evidence="7" id="KW-0812">Transmembrane</keyword>
<keyword evidence="7" id="KW-1133">Transmembrane helix</keyword>
<comment type="subcellular location">
    <subcellularLocation>
        <location evidence="1">Membrane</location>
        <topology evidence="1">Single-pass membrane protein</topology>
    </subcellularLocation>
</comment>
<evidence type="ECO:0000256" key="7">
    <source>
        <dbReference type="SAM" id="Phobius"/>
    </source>
</evidence>
<dbReference type="SUPFAM" id="SSF52058">
    <property type="entry name" value="L domain-like"/>
    <property type="match status" value="1"/>
</dbReference>
<feature type="compositionally biased region" description="Basic and acidic residues" evidence="6">
    <location>
        <begin position="237"/>
        <end position="247"/>
    </location>
</feature>
<dbReference type="AlphaFoldDB" id="A0A9N8HPA0"/>
<keyword evidence="8" id="KW-0808">Transferase</keyword>
<evidence type="ECO:0000256" key="6">
    <source>
        <dbReference type="SAM" id="MobiDB-lite"/>
    </source>
</evidence>
<keyword evidence="8" id="KW-0418">Kinase</keyword>
<dbReference type="OrthoDB" id="41016at2759"/>
<keyword evidence="8" id="KW-0675">Receptor</keyword>
<organism evidence="8 9">
    <name type="scientific">Seminavis robusta</name>
    <dbReference type="NCBI Taxonomy" id="568900"/>
    <lineage>
        <taxon>Eukaryota</taxon>
        <taxon>Sar</taxon>
        <taxon>Stramenopiles</taxon>
        <taxon>Ochrophyta</taxon>
        <taxon>Bacillariophyta</taxon>
        <taxon>Bacillariophyceae</taxon>
        <taxon>Bacillariophycidae</taxon>
        <taxon>Naviculales</taxon>
        <taxon>Naviculaceae</taxon>
        <taxon>Seminavis</taxon>
    </lineage>
</organism>
<dbReference type="Proteomes" id="UP001153069">
    <property type="component" value="Unassembled WGS sequence"/>
</dbReference>
<dbReference type="InterPro" id="IPR001611">
    <property type="entry name" value="Leu-rich_rpt"/>
</dbReference>
<dbReference type="InterPro" id="IPR032675">
    <property type="entry name" value="LRR_dom_sf"/>
</dbReference>
<keyword evidence="3" id="KW-0732">Signal</keyword>
<evidence type="ECO:0000256" key="4">
    <source>
        <dbReference type="ARBA" id="ARBA00022737"/>
    </source>
</evidence>
<dbReference type="FunFam" id="3.80.10.10:FF:000095">
    <property type="entry name" value="LRR receptor-like serine/threonine-protein kinase GSO1"/>
    <property type="match status" value="1"/>
</dbReference>
<accession>A0A9N8HPA0</accession>
<evidence type="ECO:0000256" key="5">
    <source>
        <dbReference type="ARBA" id="ARBA00023136"/>
    </source>
</evidence>
<keyword evidence="2" id="KW-0433">Leucine-rich repeat</keyword>
<keyword evidence="9" id="KW-1185">Reference proteome</keyword>
<feature type="compositionally biased region" description="Basic and acidic residues" evidence="6">
    <location>
        <begin position="1"/>
        <end position="11"/>
    </location>
</feature>
<comment type="caution">
    <text evidence="8">The sequence shown here is derived from an EMBL/GenBank/DDBJ whole genome shotgun (WGS) entry which is preliminary data.</text>
</comment>
<dbReference type="GO" id="GO:0016301">
    <property type="term" value="F:kinase activity"/>
    <property type="evidence" value="ECO:0007669"/>
    <property type="project" value="UniProtKB-KW"/>
</dbReference>
<dbReference type="EMBL" id="CAICTM010000883">
    <property type="protein sequence ID" value="CAB9517843.1"/>
    <property type="molecule type" value="Genomic_DNA"/>
</dbReference>
<evidence type="ECO:0000256" key="3">
    <source>
        <dbReference type="ARBA" id="ARBA00022729"/>
    </source>
</evidence>
<dbReference type="FunFam" id="3.80.10.10:FF:000041">
    <property type="entry name" value="LRR receptor-like serine/threonine-protein kinase ERECTA"/>
    <property type="match status" value="1"/>
</dbReference>
<evidence type="ECO:0000313" key="9">
    <source>
        <dbReference type="Proteomes" id="UP001153069"/>
    </source>
</evidence>
<feature type="transmembrane region" description="Helical" evidence="7">
    <location>
        <begin position="323"/>
        <end position="344"/>
    </location>
</feature>
<evidence type="ECO:0000256" key="1">
    <source>
        <dbReference type="ARBA" id="ARBA00004167"/>
    </source>
</evidence>
<dbReference type="InterPro" id="IPR051716">
    <property type="entry name" value="Plant_RL_S/T_kinase"/>
</dbReference>
<dbReference type="PANTHER" id="PTHR48053:SF71">
    <property type="entry name" value="LEUCINE RICH REPEAT FAMILY PROTEIN, EXPRESSED"/>
    <property type="match status" value="1"/>
</dbReference>
<feature type="compositionally biased region" description="Polar residues" evidence="6">
    <location>
        <begin position="201"/>
        <end position="216"/>
    </location>
</feature>
<dbReference type="Pfam" id="PF00560">
    <property type="entry name" value="LRR_1"/>
    <property type="match status" value="3"/>
</dbReference>
<name>A0A9N8HPA0_9STRA</name>
<dbReference type="PANTHER" id="PTHR48053">
    <property type="entry name" value="LEUCINE RICH REPEAT FAMILY PROTEIN, EXPRESSED"/>
    <property type="match status" value="1"/>
</dbReference>
<feature type="region of interest" description="Disordered" evidence="6">
    <location>
        <begin position="201"/>
        <end position="259"/>
    </location>
</feature>
<dbReference type="GO" id="GO:0016020">
    <property type="term" value="C:membrane"/>
    <property type="evidence" value="ECO:0007669"/>
    <property type="project" value="UniProtKB-SubCell"/>
</dbReference>
<reference evidence="8" key="1">
    <citation type="submission" date="2020-06" db="EMBL/GenBank/DDBJ databases">
        <authorList>
            <consortium name="Plant Systems Biology data submission"/>
        </authorList>
    </citation>
    <scope>NUCLEOTIDE SEQUENCE</scope>
    <source>
        <strain evidence="8">D6</strain>
    </source>
</reference>
<feature type="compositionally biased region" description="Low complexity" evidence="6">
    <location>
        <begin position="20"/>
        <end position="30"/>
    </location>
</feature>
<evidence type="ECO:0000256" key="2">
    <source>
        <dbReference type="ARBA" id="ARBA00022614"/>
    </source>
</evidence>
<keyword evidence="4" id="KW-0677">Repeat</keyword>